<evidence type="ECO:0000313" key="2">
    <source>
        <dbReference type="EMBL" id="RJF89860.1"/>
    </source>
</evidence>
<organism evidence="2 3">
    <name type="scientific">Oleomonas cavernae</name>
    <dbReference type="NCBI Taxonomy" id="2320859"/>
    <lineage>
        <taxon>Bacteria</taxon>
        <taxon>Pseudomonadati</taxon>
        <taxon>Pseudomonadota</taxon>
        <taxon>Alphaproteobacteria</taxon>
        <taxon>Acetobacterales</taxon>
        <taxon>Acetobacteraceae</taxon>
        <taxon>Oleomonas</taxon>
    </lineage>
</organism>
<evidence type="ECO:0000313" key="3">
    <source>
        <dbReference type="Proteomes" id="UP000284605"/>
    </source>
</evidence>
<sequence length="82" mass="9207">MAAITHLHTLARVAEMLGEDEDWLHDICLEMEPEDGIISVYGLGDDCTPAFTDFGIENLRQIIEIHRENEQSARSNETPQGP</sequence>
<comment type="caution">
    <text evidence="2">The sequence shown here is derived from an EMBL/GenBank/DDBJ whole genome shotgun (WGS) entry which is preliminary data.</text>
</comment>
<proteinExistence type="predicted"/>
<dbReference type="RefSeq" id="WP_119782131.1">
    <property type="nucleotide sequence ID" value="NZ_QYUK01000011.1"/>
</dbReference>
<name>A0A418WIQ5_9PROT</name>
<dbReference type="Proteomes" id="UP000284605">
    <property type="component" value="Unassembled WGS sequence"/>
</dbReference>
<dbReference type="EMBL" id="QYUK01000011">
    <property type="protein sequence ID" value="RJF89860.1"/>
    <property type="molecule type" value="Genomic_DNA"/>
</dbReference>
<gene>
    <name evidence="1" type="ORF">D3874_04975</name>
    <name evidence="2" type="ORF">D3874_05075</name>
</gene>
<accession>A0A418WIQ5</accession>
<reference evidence="2 3" key="1">
    <citation type="submission" date="2018-09" db="EMBL/GenBank/DDBJ databases">
        <authorList>
            <person name="Zhu H."/>
        </authorList>
    </citation>
    <scope>NUCLEOTIDE SEQUENCE [LARGE SCALE GENOMIC DNA]</scope>
    <source>
        <strain evidence="2 3">K1W22B-8</strain>
    </source>
</reference>
<dbReference type="OrthoDB" id="7574088at2"/>
<protein>
    <submittedName>
        <fullName evidence="2">Uncharacterized protein</fullName>
    </submittedName>
</protein>
<dbReference type="AlphaFoldDB" id="A0A418WIQ5"/>
<dbReference type="EMBL" id="QYUK01000011">
    <property type="protein sequence ID" value="RJF89857.1"/>
    <property type="molecule type" value="Genomic_DNA"/>
</dbReference>
<keyword evidence="3" id="KW-1185">Reference proteome</keyword>
<evidence type="ECO:0000313" key="1">
    <source>
        <dbReference type="EMBL" id="RJF89857.1"/>
    </source>
</evidence>